<dbReference type="PANTHER" id="PTHR10291:SF0">
    <property type="entry name" value="DEHYDRODOLICHYL DIPHOSPHATE SYNTHASE 2"/>
    <property type="match status" value="1"/>
</dbReference>
<evidence type="ECO:0000256" key="2">
    <source>
        <dbReference type="HAMAP-Rule" id="MF_01139"/>
    </source>
</evidence>
<keyword evidence="2" id="KW-0479">Metal-binding</keyword>
<dbReference type="HAMAP" id="MF_01139">
    <property type="entry name" value="ISPT"/>
    <property type="match status" value="1"/>
</dbReference>
<dbReference type="Pfam" id="PF01255">
    <property type="entry name" value="Prenyltransf"/>
    <property type="match status" value="1"/>
</dbReference>
<dbReference type="InterPro" id="IPR001441">
    <property type="entry name" value="UPP_synth-like"/>
</dbReference>
<comment type="caution">
    <text evidence="3">The sequence shown here is derived from an EMBL/GenBank/DDBJ whole genome shotgun (WGS) entry which is preliminary data.</text>
</comment>
<dbReference type="EMBL" id="DVFI01000112">
    <property type="protein sequence ID" value="HIQ63531.1"/>
    <property type="molecule type" value="Genomic_DNA"/>
</dbReference>
<accession>A0A9D1CIV8</accession>
<dbReference type="GO" id="GO:0045547">
    <property type="term" value="F:ditrans,polycis-polyprenyl diphosphate synthase [(2E,6E)-farnesyl diphosphate specific] activity"/>
    <property type="evidence" value="ECO:0007669"/>
    <property type="project" value="TreeGrafter"/>
</dbReference>
<protein>
    <recommendedName>
        <fullName evidence="2">Isoprenyl transferase</fullName>
        <ecNumber evidence="2">2.5.1.-</ecNumber>
    </recommendedName>
</protein>
<organism evidence="3 4">
    <name type="scientific">Candidatus Avichristensenella intestinipullorum</name>
    <dbReference type="NCBI Taxonomy" id="2840693"/>
    <lineage>
        <taxon>Bacteria</taxon>
        <taxon>Bacillati</taxon>
        <taxon>Bacillota</taxon>
        <taxon>Clostridia</taxon>
        <taxon>Candidatus Avichristensenella</taxon>
    </lineage>
</organism>
<feature type="active site" evidence="2">
    <location>
        <position position="19"/>
    </location>
</feature>
<dbReference type="PANTHER" id="PTHR10291">
    <property type="entry name" value="DEHYDRODOLICHYL DIPHOSPHATE SYNTHASE FAMILY MEMBER"/>
    <property type="match status" value="1"/>
</dbReference>
<evidence type="ECO:0000256" key="1">
    <source>
        <dbReference type="ARBA" id="ARBA00022679"/>
    </source>
</evidence>
<feature type="binding site" evidence="2">
    <location>
        <position position="70"/>
    </location>
    <ligand>
        <name>substrate</name>
    </ligand>
</feature>
<feature type="binding site" evidence="2">
    <location>
        <position position="24"/>
    </location>
    <ligand>
        <name>substrate</name>
    </ligand>
</feature>
<dbReference type="CDD" id="cd00475">
    <property type="entry name" value="Cis_IPPS"/>
    <property type="match status" value="1"/>
</dbReference>
<comment type="similarity">
    <text evidence="2">Belongs to the UPP synthase family.</text>
</comment>
<sequence>MSEWRAPARLPRHVAIIMDGNGRWAKKRGVPRALGHRRGVEALRDIIRESSDLGIAVLSLYAFSTENWSRSSEEVGALMGLVLEFFRREIDELDRNGVCIRILGDVAGLPAPQRDAVRSAMARTARNEGLRLNIALNYGGRAELVRAARTLAVAVRRGELAPEDIDEERLAAALDTAGQPDVDLMIRTSGEMRVSNFLLYQSAYAEFLFPSVLWPDFDREAYHQALDAYAARERRFGGRQDKGE</sequence>
<dbReference type="GO" id="GO:0000287">
    <property type="term" value="F:magnesium ion binding"/>
    <property type="evidence" value="ECO:0007669"/>
    <property type="project" value="UniProtKB-UniRule"/>
</dbReference>
<feature type="binding site" evidence="2">
    <location>
        <begin position="20"/>
        <end position="23"/>
    </location>
    <ligand>
        <name>substrate</name>
    </ligand>
</feature>
<feature type="binding site" evidence="2">
    <location>
        <position position="32"/>
    </location>
    <ligand>
        <name>substrate</name>
    </ligand>
</feature>
<dbReference type="NCBIfam" id="TIGR00055">
    <property type="entry name" value="uppS"/>
    <property type="match status" value="1"/>
</dbReference>
<keyword evidence="2" id="KW-0460">Magnesium</keyword>
<reference evidence="3" key="1">
    <citation type="submission" date="2020-10" db="EMBL/GenBank/DDBJ databases">
        <authorList>
            <person name="Gilroy R."/>
        </authorList>
    </citation>
    <scope>NUCLEOTIDE SEQUENCE</scope>
    <source>
        <strain evidence="3">ChiHile30-977</strain>
    </source>
</reference>
<evidence type="ECO:0000313" key="4">
    <source>
        <dbReference type="Proteomes" id="UP000886819"/>
    </source>
</evidence>
<proteinExistence type="inferred from homology"/>
<dbReference type="InterPro" id="IPR036424">
    <property type="entry name" value="UPP_synth-like_sf"/>
</dbReference>
<feature type="binding site" evidence="2">
    <location>
        <begin position="64"/>
        <end position="66"/>
    </location>
    <ligand>
        <name>substrate</name>
    </ligand>
</feature>
<feature type="binding site" evidence="2">
    <location>
        <position position="19"/>
    </location>
    <ligand>
        <name>Mg(2+)</name>
        <dbReference type="ChEBI" id="CHEBI:18420"/>
    </ligand>
</feature>
<dbReference type="FunFam" id="3.40.1180.10:FF:000001">
    <property type="entry name" value="(2E,6E)-farnesyl-diphosphate-specific ditrans,polycis-undecaprenyl-diphosphate synthase"/>
    <property type="match status" value="1"/>
</dbReference>
<feature type="binding site" evidence="2">
    <location>
        <position position="36"/>
    </location>
    <ligand>
        <name>substrate</name>
    </ligand>
</feature>
<dbReference type="Gene3D" id="3.40.1180.10">
    <property type="entry name" value="Decaprenyl diphosphate synthase-like"/>
    <property type="match status" value="1"/>
</dbReference>
<feature type="binding site" evidence="2">
    <location>
        <position position="187"/>
    </location>
    <ligand>
        <name>substrate</name>
    </ligand>
</feature>
<feature type="binding site" evidence="2">
    <location>
        <position position="206"/>
    </location>
    <ligand>
        <name>Mg(2+)</name>
        <dbReference type="ChEBI" id="CHEBI:18420"/>
    </ligand>
</feature>
<keyword evidence="1 2" id="KW-0808">Transferase</keyword>
<dbReference type="NCBIfam" id="NF011405">
    <property type="entry name" value="PRK14830.1"/>
    <property type="match status" value="1"/>
</dbReference>
<dbReference type="GO" id="GO:0016094">
    <property type="term" value="P:polyprenol biosynthetic process"/>
    <property type="evidence" value="ECO:0007669"/>
    <property type="project" value="TreeGrafter"/>
</dbReference>
<reference evidence="3" key="2">
    <citation type="journal article" date="2021" name="PeerJ">
        <title>Extensive microbial diversity within the chicken gut microbiome revealed by metagenomics and culture.</title>
        <authorList>
            <person name="Gilroy R."/>
            <person name="Ravi A."/>
            <person name="Getino M."/>
            <person name="Pursley I."/>
            <person name="Horton D.L."/>
            <person name="Alikhan N.F."/>
            <person name="Baker D."/>
            <person name="Gharbi K."/>
            <person name="Hall N."/>
            <person name="Watson M."/>
            <person name="Adriaenssens E.M."/>
            <person name="Foster-Nyarko E."/>
            <person name="Jarju S."/>
            <person name="Secka A."/>
            <person name="Antonio M."/>
            <person name="Oren A."/>
            <person name="Chaudhuri R.R."/>
            <person name="La Ragione R."/>
            <person name="Hildebrand F."/>
            <person name="Pallen M.J."/>
        </authorList>
    </citation>
    <scope>NUCLEOTIDE SEQUENCE</scope>
    <source>
        <strain evidence="3">ChiHile30-977</strain>
    </source>
</reference>
<evidence type="ECO:0000313" key="3">
    <source>
        <dbReference type="EMBL" id="HIQ63531.1"/>
    </source>
</evidence>
<dbReference type="EC" id="2.5.1.-" evidence="2"/>
<comment type="function">
    <text evidence="2">Catalyzes the condensation of isopentenyl diphosphate (IPP) with allylic pyrophosphates generating different type of terpenoids.</text>
</comment>
<dbReference type="Proteomes" id="UP000886819">
    <property type="component" value="Unassembled WGS sequence"/>
</dbReference>
<comment type="subunit">
    <text evidence="2">Homodimer.</text>
</comment>
<dbReference type="PROSITE" id="PS01066">
    <property type="entry name" value="UPP_SYNTHASE"/>
    <property type="match status" value="1"/>
</dbReference>
<feature type="binding site" evidence="2">
    <location>
        <begin position="193"/>
        <end position="195"/>
    </location>
    <ligand>
        <name>substrate</name>
    </ligand>
</feature>
<dbReference type="InterPro" id="IPR018520">
    <property type="entry name" value="UPP_synth-like_CS"/>
</dbReference>
<dbReference type="AlphaFoldDB" id="A0A9D1CIV8"/>
<comment type="cofactor">
    <cofactor evidence="2">
        <name>Mg(2+)</name>
        <dbReference type="ChEBI" id="CHEBI:18420"/>
    </cofactor>
    <text evidence="2">Binds 2 magnesium ions per subunit.</text>
</comment>
<name>A0A9D1CIV8_9FIRM</name>
<feature type="binding site" evidence="2">
    <location>
        <position position="68"/>
    </location>
    <ligand>
        <name>substrate</name>
    </ligand>
</feature>
<dbReference type="SUPFAM" id="SSF64005">
    <property type="entry name" value="Undecaprenyl diphosphate synthase"/>
    <property type="match status" value="1"/>
</dbReference>
<feature type="active site" description="Proton acceptor" evidence="2">
    <location>
        <position position="67"/>
    </location>
</feature>
<gene>
    <name evidence="3" type="ORF">IAA66_08125</name>
</gene>